<organism evidence="2">
    <name type="scientific">Anguilla anguilla</name>
    <name type="common">European freshwater eel</name>
    <name type="synonym">Muraena anguilla</name>
    <dbReference type="NCBI Taxonomy" id="7936"/>
    <lineage>
        <taxon>Eukaryota</taxon>
        <taxon>Metazoa</taxon>
        <taxon>Chordata</taxon>
        <taxon>Craniata</taxon>
        <taxon>Vertebrata</taxon>
        <taxon>Euteleostomi</taxon>
        <taxon>Actinopterygii</taxon>
        <taxon>Neopterygii</taxon>
        <taxon>Teleostei</taxon>
        <taxon>Anguilliformes</taxon>
        <taxon>Anguillidae</taxon>
        <taxon>Anguilla</taxon>
    </lineage>
</organism>
<evidence type="ECO:0000313" key="2">
    <source>
        <dbReference type="EMBL" id="JAH33955.1"/>
    </source>
</evidence>
<dbReference type="EMBL" id="GBXM01074622">
    <property type="protein sequence ID" value="JAH33955.1"/>
    <property type="molecule type" value="Transcribed_RNA"/>
</dbReference>
<feature type="compositionally biased region" description="Polar residues" evidence="1">
    <location>
        <begin position="1"/>
        <end position="12"/>
    </location>
</feature>
<accession>A0A0E9RZZ6</accession>
<sequence length="47" mass="5291">MTLPPMTQNHQVPDQGWPLQHQQPSFTHNGVPFCFISLFNPGKNSSV</sequence>
<reference evidence="2" key="2">
    <citation type="journal article" date="2015" name="Fish Shellfish Immunol.">
        <title>Early steps in the European eel (Anguilla anguilla)-Vibrio vulnificus interaction in the gills: Role of the RtxA13 toxin.</title>
        <authorList>
            <person name="Callol A."/>
            <person name="Pajuelo D."/>
            <person name="Ebbesson L."/>
            <person name="Teles M."/>
            <person name="MacKenzie S."/>
            <person name="Amaro C."/>
        </authorList>
    </citation>
    <scope>NUCLEOTIDE SEQUENCE</scope>
</reference>
<proteinExistence type="predicted"/>
<evidence type="ECO:0000256" key="1">
    <source>
        <dbReference type="SAM" id="MobiDB-lite"/>
    </source>
</evidence>
<reference evidence="2" key="1">
    <citation type="submission" date="2014-11" db="EMBL/GenBank/DDBJ databases">
        <authorList>
            <person name="Amaro Gonzalez C."/>
        </authorList>
    </citation>
    <scope>NUCLEOTIDE SEQUENCE</scope>
</reference>
<name>A0A0E9RZZ6_ANGAN</name>
<feature type="region of interest" description="Disordered" evidence="1">
    <location>
        <begin position="1"/>
        <end position="23"/>
    </location>
</feature>
<protein>
    <submittedName>
        <fullName evidence="2">Uncharacterized protein</fullName>
    </submittedName>
</protein>
<dbReference type="AlphaFoldDB" id="A0A0E9RZZ6"/>